<evidence type="ECO:0000256" key="3">
    <source>
        <dbReference type="ARBA" id="ARBA00022729"/>
    </source>
</evidence>
<keyword evidence="8" id="KW-0393">Immunoglobulin domain</keyword>
<reference evidence="11" key="3">
    <citation type="submission" date="2025-09" db="UniProtKB">
        <authorList>
            <consortium name="Ensembl"/>
        </authorList>
    </citation>
    <scope>IDENTIFICATION</scope>
</reference>
<dbReference type="GO" id="GO:0001786">
    <property type="term" value="F:phosphatidylserine binding"/>
    <property type="evidence" value="ECO:0007669"/>
    <property type="project" value="TreeGrafter"/>
</dbReference>
<dbReference type="InterPro" id="IPR036179">
    <property type="entry name" value="Ig-like_dom_sf"/>
</dbReference>
<keyword evidence="2" id="KW-0812">Transmembrane</keyword>
<comment type="subcellular location">
    <subcellularLocation>
        <location evidence="1">Membrane</location>
        <topology evidence="1">Single-pass type I membrane protein</topology>
    </subcellularLocation>
</comment>
<keyword evidence="7" id="KW-0325">Glycoprotein</keyword>
<keyword evidence="5" id="KW-0472">Membrane</keyword>
<dbReference type="PANTHER" id="PTHR46608">
    <property type="entry name" value="T-CELL IMMUNOGLOBULIN AND MUCIN DOMAIN-CONTAINING PROTEIN 4"/>
    <property type="match status" value="1"/>
</dbReference>
<evidence type="ECO:0000256" key="5">
    <source>
        <dbReference type="ARBA" id="ARBA00023136"/>
    </source>
</evidence>
<sequence>ITDLHSQNGSIFLLCNGYVETVIGVAGERVTLPCGYSVKTYGVTDTCWGRGEVPYSKCSKMVVSTEGDKVTYRQSDRYKLLGRVRKGNVSLTIINATEADTGIYGCRVEVPGLFNDLKYNVLLLIVEQGKLSSEFSVSIIYIIHFEAEIIGFK</sequence>
<reference evidence="11 12" key="1">
    <citation type="submission" date="2019-04" db="EMBL/GenBank/DDBJ databases">
        <authorList>
            <consortium name="Wellcome Sanger Institute Data Sharing"/>
        </authorList>
    </citation>
    <scope>NUCLEOTIDE SEQUENCE [LARGE SCALE GENOMIC DNA]</scope>
</reference>
<dbReference type="GO" id="GO:0043277">
    <property type="term" value="P:apoptotic cell clearance"/>
    <property type="evidence" value="ECO:0007669"/>
    <property type="project" value="TreeGrafter"/>
</dbReference>
<protein>
    <recommendedName>
        <fullName evidence="10">Ig-like domain-containing protein</fullName>
    </recommendedName>
</protein>
<keyword evidence="6" id="KW-1015">Disulfide bond</keyword>
<evidence type="ECO:0000256" key="9">
    <source>
        <dbReference type="ARBA" id="ARBA00038203"/>
    </source>
</evidence>
<dbReference type="InterPro" id="IPR003599">
    <property type="entry name" value="Ig_sub"/>
</dbReference>
<dbReference type="GO" id="GO:0060097">
    <property type="term" value="P:cytoskeletal rearrangement involved in phagocytosis, engulfment"/>
    <property type="evidence" value="ECO:0007669"/>
    <property type="project" value="TreeGrafter"/>
</dbReference>
<evidence type="ECO:0000259" key="10">
    <source>
        <dbReference type="PROSITE" id="PS50835"/>
    </source>
</evidence>
<organism evidence="11 12">
    <name type="scientific">Scleropages formosus</name>
    <name type="common">Asian bonytongue</name>
    <name type="synonym">Osteoglossum formosum</name>
    <dbReference type="NCBI Taxonomy" id="113540"/>
    <lineage>
        <taxon>Eukaryota</taxon>
        <taxon>Metazoa</taxon>
        <taxon>Chordata</taxon>
        <taxon>Craniata</taxon>
        <taxon>Vertebrata</taxon>
        <taxon>Euteleostomi</taxon>
        <taxon>Actinopterygii</taxon>
        <taxon>Neopterygii</taxon>
        <taxon>Teleostei</taxon>
        <taxon>Osteoglossocephala</taxon>
        <taxon>Osteoglossomorpha</taxon>
        <taxon>Osteoglossiformes</taxon>
        <taxon>Osteoglossidae</taxon>
        <taxon>Scleropages</taxon>
    </lineage>
</organism>
<evidence type="ECO:0000313" key="11">
    <source>
        <dbReference type="Ensembl" id="ENSSFOP00015024634.2"/>
    </source>
</evidence>
<dbReference type="Ensembl" id="ENSSFOT00015024902.2">
    <property type="protein sequence ID" value="ENSSFOP00015024634.2"/>
    <property type="gene ID" value="ENSSFOG00015015846.2"/>
</dbReference>
<accession>A0A8C9S2W9</accession>
<feature type="domain" description="Ig-like" evidence="10">
    <location>
        <begin position="27"/>
        <end position="109"/>
    </location>
</feature>
<name>A0A8C9S2W9_SCLFO</name>
<dbReference type="PANTHER" id="PTHR46608:SF3">
    <property type="entry name" value="T-CELL IMMUNOGLOBULIN AND MUCIN DOMAIN-CONTAINING PROTEIN 4"/>
    <property type="match status" value="1"/>
</dbReference>
<proteinExistence type="inferred from homology"/>
<dbReference type="FunFam" id="2.60.40.10:FF:000774">
    <property type="entry name" value="Hepatitis A virus cellular receptor 1"/>
    <property type="match status" value="1"/>
</dbReference>
<dbReference type="Gene3D" id="2.60.40.10">
    <property type="entry name" value="Immunoglobulins"/>
    <property type="match status" value="1"/>
</dbReference>
<keyword evidence="3" id="KW-0732">Signal</keyword>
<dbReference type="SMART" id="SM00409">
    <property type="entry name" value="IG"/>
    <property type="match status" value="1"/>
</dbReference>
<keyword evidence="12" id="KW-1185">Reference proteome</keyword>
<dbReference type="InterPro" id="IPR013783">
    <property type="entry name" value="Ig-like_fold"/>
</dbReference>
<evidence type="ECO:0000256" key="8">
    <source>
        <dbReference type="ARBA" id="ARBA00023319"/>
    </source>
</evidence>
<evidence type="ECO:0000256" key="6">
    <source>
        <dbReference type="ARBA" id="ARBA00023157"/>
    </source>
</evidence>
<dbReference type="OrthoDB" id="434099at2759"/>
<dbReference type="GO" id="GO:0016020">
    <property type="term" value="C:membrane"/>
    <property type="evidence" value="ECO:0007669"/>
    <property type="project" value="UniProtKB-SubCell"/>
</dbReference>
<evidence type="ECO:0000256" key="1">
    <source>
        <dbReference type="ARBA" id="ARBA00004479"/>
    </source>
</evidence>
<dbReference type="InterPro" id="IPR013106">
    <property type="entry name" value="Ig_V-set"/>
</dbReference>
<comment type="similarity">
    <text evidence="9">Belongs to the immunoglobulin superfamily. TIM family.</text>
</comment>
<evidence type="ECO:0000256" key="4">
    <source>
        <dbReference type="ARBA" id="ARBA00022989"/>
    </source>
</evidence>
<dbReference type="SUPFAM" id="SSF48726">
    <property type="entry name" value="Immunoglobulin"/>
    <property type="match status" value="1"/>
</dbReference>
<dbReference type="InterPro" id="IPR007110">
    <property type="entry name" value="Ig-like_dom"/>
</dbReference>
<keyword evidence="4" id="KW-1133">Transmembrane helix</keyword>
<dbReference type="AlphaFoldDB" id="A0A8C9S2W9"/>
<dbReference type="Proteomes" id="UP000694397">
    <property type="component" value="Chromosome 13"/>
</dbReference>
<evidence type="ECO:0000256" key="2">
    <source>
        <dbReference type="ARBA" id="ARBA00022692"/>
    </source>
</evidence>
<evidence type="ECO:0000256" key="7">
    <source>
        <dbReference type="ARBA" id="ARBA00023180"/>
    </source>
</evidence>
<evidence type="ECO:0000313" key="12">
    <source>
        <dbReference type="Proteomes" id="UP000694397"/>
    </source>
</evidence>
<dbReference type="Pfam" id="PF07686">
    <property type="entry name" value="V-set"/>
    <property type="match status" value="1"/>
</dbReference>
<reference evidence="11" key="2">
    <citation type="submission" date="2025-08" db="UniProtKB">
        <authorList>
            <consortium name="Ensembl"/>
        </authorList>
    </citation>
    <scope>IDENTIFICATION</scope>
</reference>
<dbReference type="GeneTree" id="ENSGT00940000161609"/>
<dbReference type="PROSITE" id="PS50835">
    <property type="entry name" value="IG_LIKE"/>
    <property type="match status" value="1"/>
</dbReference>